<evidence type="ECO:0000256" key="2">
    <source>
        <dbReference type="ARBA" id="ARBA00022723"/>
    </source>
</evidence>
<dbReference type="AlphaFoldDB" id="A0A9D1CUT7"/>
<organism evidence="7 8">
    <name type="scientific">Candidatus Scatavimonas merdigallinarum</name>
    <dbReference type="NCBI Taxonomy" id="2840914"/>
    <lineage>
        <taxon>Bacteria</taxon>
        <taxon>Bacillati</taxon>
        <taxon>Bacillota</taxon>
        <taxon>Clostridia</taxon>
        <taxon>Eubacteriales</taxon>
        <taxon>Oscillospiraceae</taxon>
        <taxon>Oscillospiraceae incertae sedis</taxon>
        <taxon>Candidatus Scatavimonas</taxon>
    </lineage>
</organism>
<comment type="caution">
    <text evidence="7">The sequence shown here is derived from an EMBL/GenBank/DDBJ whole genome shotgun (WGS) entry which is preliminary data.</text>
</comment>
<keyword evidence="5" id="KW-1015">Disulfide bond</keyword>
<dbReference type="InterPro" id="IPR017941">
    <property type="entry name" value="Rieske_2Fe-2S"/>
</dbReference>
<protein>
    <submittedName>
        <fullName evidence="7">FAD-dependent oxidoreductase</fullName>
    </submittedName>
</protein>
<dbReference type="Proteomes" id="UP000886787">
    <property type="component" value="Unassembled WGS sequence"/>
</dbReference>
<sequence>MESIWSKHTKISSRPPLTKNIRTQAAVIGGGLTGVLLAHHLEKHGMETVILEADRIGQGQTKNTTAKITIQHGLLYSRLAAQLGIQQARQYADAGQQAIAAYRTMIKEKQIECGFQDAPAYLYTLKDAQALKKEAVCAQKLGIDAVFTDQTELPFAVAGAVKFEKQAQFDPLAFLNVVAQPLCIFEKTRVVEVSGDHIRTESATVKADHIIFACHYPFINIPGYYFMRMHQERSYVLALQNAPSLQGMYLGVDSDHAWSLRSAGDLLLLGGGKHRTGENKNGGQYQTLLQKAAALFPGSTPYLQWSAQDCMTLDGLPYIGRFSPSRPNWYVATGYQKWGMTNAMAAAILLCSLITEQPLPQAALFSPRRFTPRASAKNFLNEGAHAIKGLSRQFFTTPRTKSQEILPGRGGIVQHQEKKRGVYKTNDGKMVSVSTRCPHLGCQLEWNPEEKSWDCPCHGSRFDYIGRLQDGPAQEDLSNEE</sequence>
<dbReference type="PROSITE" id="PS51296">
    <property type="entry name" value="RIESKE"/>
    <property type="match status" value="1"/>
</dbReference>
<dbReference type="GO" id="GO:0051537">
    <property type="term" value="F:2 iron, 2 sulfur cluster binding"/>
    <property type="evidence" value="ECO:0007669"/>
    <property type="project" value="UniProtKB-KW"/>
</dbReference>
<dbReference type="SUPFAM" id="SSF50022">
    <property type="entry name" value="ISP domain"/>
    <property type="match status" value="1"/>
</dbReference>
<dbReference type="GO" id="GO:0016705">
    <property type="term" value="F:oxidoreductase activity, acting on paired donors, with incorporation or reduction of molecular oxygen"/>
    <property type="evidence" value="ECO:0007669"/>
    <property type="project" value="UniProtKB-ARBA"/>
</dbReference>
<dbReference type="PRINTS" id="PR00162">
    <property type="entry name" value="RIESKE"/>
</dbReference>
<dbReference type="InterPro" id="IPR005805">
    <property type="entry name" value="Rieske_Fe-S_prot_C"/>
</dbReference>
<keyword evidence="4" id="KW-0411">Iron-sulfur</keyword>
<dbReference type="PANTHER" id="PTHR13847">
    <property type="entry name" value="SARCOSINE DEHYDROGENASE-RELATED"/>
    <property type="match status" value="1"/>
</dbReference>
<dbReference type="InterPro" id="IPR036922">
    <property type="entry name" value="Rieske_2Fe-2S_sf"/>
</dbReference>
<keyword evidence="2" id="KW-0479">Metal-binding</keyword>
<proteinExistence type="predicted"/>
<dbReference type="GO" id="GO:0005737">
    <property type="term" value="C:cytoplasm"/>
    <property type="evidence" value="ECO:0007669"/>
    <property type="project" value="TreeGrafter"/>
</dbReference>
<dbReference type="Gene3D" id="3.50.50.60">
    <property type="entry name" value="FAD/NAD(P)-binding domain"/>
    <property type="match status" value="1"/>
</dbReference>
<dbReference type="SUPFAM" id="SSF51905">
    <property type="entry name" value="FAD/NAD(P)-binding domain"/>
    <property type="match status" value="1"/>
</dbReference>
<dbReference type="GO" id="GO:0004497">
    <property type="term" value="F:monooxygenase activity"/>
    <property type="evidence" value="ECO:0007669"/>
    <property type="project" value="UniProtKB-ARBA"/>
</dbReference>
<dbReference type="EMBL" id="DVFW01000024">
    <property type="protein sequence ID" value="HIQ80509.1"/>
    <property type="molecule type" value="Genomic_DNA"/>
</dbReference>
<evidence type="ECO:0000313" key="8">
    <source>
        <dbReference type="Proteomes" id="UP000886787"/>
    </source>
</evidence>
<dbReference type="GO" id="GO:0016020">
    <property type="term" value="C:membrane"/>
    <property type="evidence" value="ECO:0007669"/>
    <property type="project" value="InterPro"/>
</dbReference>
<keyword evidence="1" id="KW-0001">2Fe-2S</keyword>
<dbReference type="InterPro" id="IPR006076">
    <property type="entry name" value="FAD-dep_OxRdtase"/>
</dbReference>
<gene>
    <name evidence="7" type="ORF">IAD32_04400</name>
</gene>
<dbReference type="GO" id="GO:0046872">
    <property type="term" value="F:metal ion binding"/>
    <property type="evidence" value="ECO:0007669"/>
    <property type="project" value="UniProtKB-KW"/>
</dbReference>
<evidence type="ECO:0000256" key="4">
    <source>
        <dbReference type="ARBA" id="ARBA00023014"/>
    </source>
</evidence>
<dbReference type="Pfam" id="PF00355">
    <property type="entry name" value="Rieske"/>
    <property type="match status" value="1"/>
</dbReference>
<dbReference type="Gene3D" id="2.102.10.10">
    <property type="entry name" value="Rieske [2Fe-2S] iron-sulphur domain"/>
    <property type="match status" value="1"/>
</dbReference>
<evidence type="ECO:0000256" key="3">
    <source>
        <dbReference type="ARBA" id="ARBA00023004"/>
    </source>
</evidence>
<dbReference type="Pfam" id="PF01266">
    <property type="entry name" value="DAO"/>
    <property type="match status" value="1"/>
</dbReference>
<evidence type="ECO:0000313" key="7">
    <source>
        <dbReference type="EMBL" id="HIQ80509.1"/>
    </source>
</evidence>
<evidence type="ECO:0000256" key="5">
    <source>
        <dbReference type="ARBA" id="ARBA00023157"/>
    </source>
</evidence>
<dbReference type="InterPro" id="IPR036188">
    <property type="entry name" value="FAD/NAD-bd_sf"/>
</dbReference>
<dbReference type="PANTHER" id="PTHR13847:SF274">
    <property type="entry name" value="RIESKE 2FE-2S IRON-SULFUR PROTEIN YHFW-RELATED"/>
    <property type="match status" value="1"/>
</dbReference>
<name>A0A9D1CUT7_9FIRM</name>
<dbReference type="Gene3D" id="3.30.9.10">
    <property type="entry name" value="D-Amino Acid Oxidase, subunit A, domain 2"/>
    <property type="match status" value="1"/>
</dbReference>
<accession>A0A9D1CUT7</accession>
<evidence type="ECO:0000259" key="6">
    <source>
        <dbReference type="PROSITE" id="PS51296"/>
    </source>
</evidence>
<reference evidence="7" key="1">
    <citation type="submission" date="2020-10" db="EMBL/GenBank/DDBJ databases">
        <authorList>
            <person name="Gilroy R."/>
        </authorList>
    </citation>
    <scope>NUCLEOTIDE SEQUENCE</scope>
    <source>
        <strain evidence="7">ChiSjej1B19-3389</strain>
    </source>
</reference>
<keyword evidence="3" id="KW-0408">Iron</keyword>
<feature type="domain" description="Rieske" evidence="6">
    <location>
        <begin position="397"/>
        <end position="481"/>
    </location>
</feature>
<evidence type="ECO:0000256" key="1">
    <source>
        <dbReference type="ARBA" id="ARBA00022714"/>
    </source>
</evidence>
<reference evidence="7" key="2">
    <citation type="journal article" date="2021" name="PeerJ">
        <title>Extensive microbial diversity within the chicken gut microbiome revealed by metagenomics and culture.</title>
        <authorList>
            <person name="Gilroy R."/>
            <person name="Ravi A."/>
            <person name="Getino M."/>
            <person name="Pursley I."/>
            <person name="Horton D.L."/>
            <person name="Alikhan N.F."/>
            <person name="Baker D."/>
            <person name="Gharbi K."/>
            <person name="Hall N."/>
            <person name="Watson M."/>
            <person name="Adriaenssens E.M."/>
            <person name="Foster-Nyarko E."/>
            <person name="Jarju S."/>
            <person name="Secka A."/>
            <person name="Antonio M."/>
            <person name="Oren A."/>
            <person name="Chaudhuri R.R."/>
            <person name="La Ragione R."/>
            <person name="Hildebrand F."/>
            <person name="Pallen M.J."/>
        </authorList>
    </citation>
    <scope>NUCLEOTIDE SEQUENCE</scope>
    <source>
        <strain evidence="7">ChiSjej1B19-3389</strain>
    </source>
</reference>